<name>A0A4U5P7B1_STECR</name>
<evidence type="ECO:0000256" key="2">
    <source>
        <dbReference type="SAM" id="Phobius"/>
    </source>
</evidence>
<feature type="compositionally biased region" description="Acidic residues" evidence="1">
    <location>
        <begin position="201"/>
        <end position="226"/>
    </location>
</feature>
<proteinExistence type="predicted"/>
<feature type="compositionally biased region" description="Acidic residues" evidence="1">
    <location>
        <begin position="64"/>
        <end position="77"/>
    </location>
</feature>
<feature type="region of interest" description="Disordered" evidence="1">
    <location>
        <begin position="1"/>
        <end position="248"/>
    </location>
</feature>
<keyword evidence="2" id="KW-0472">Membrane</keyword>
<feature type="compositionally biased region" description="Low complexity" evidence="1">
    <location>
        <begin position="523"/>
        <end position="536"/>
    </location>
</feature>
<feature type="compositionally biased region" description="Acidic residues" evidence="1">
    <location>
        <begin position="156"/>
        <end position="167"/>
    </location>
</feature>
<reference evidence="3" key="3">
    <citation type="journal article" date="2019" name="G3 (Bethesda)">
        <title>Hybrid Assembly of the Genome of the Entomopathogenic Nematode Steinernema carpocapsae Identifies the X-Chromosome.</title>
        <authorList>
            <person name="Serra L."/>
            <person name="Macchietto M."/>
            <person name="Macias-Munoz A."/>
            <person name="McGill C.J."/>
            <person name="Rodriguez I.M."/>
            <person name="Rodriguez B."/>
            <person name="Murad R."/>
            <person name="Mortazavi A."/>
        </authorList>
    </citation>
    <scope>NUCLEOTIDE SEQUENCE</scope>
    <source>
        <strain evidence="3">ALL</strain>
    </source>
</reference>
<evidence type="ECO:0000313" key="3">
    <source>
        <dbReference type="EMBL" id="TKR92158.1"/>
    </source>
</evidence>
<feature type="compositionally biased region" description="Basic and acidic residues" evidence="1">
    <location>
        <begin position="716"/>
        <end position="729"/>
    </location>
</feature>
<reference evidence="3" key="2">
    <citation type="journal article" date="2015" name="Genome Biol.">
        <title>Comparative genomics of Steinernema reveals deeply conserved gene regulatory networks.</title>
        <authorList>
            <person name="Dillman A.R."/>
            <person name="Macchietto M."/>
            <person name="Porter C.F."/>
            <person name="Rogers A."/>
            <person name="Williams B."/>
            <person name="Antoshechkin I."/>
            <person name="Lee M.M."/>
            <person name="Goodwin Z."/>
            <person name="Lu X."/>
            <person name="Lewis E.E."/>
            <person name="Goodrich-Blair H."/>
            <person name="Stock S.P."/>
            <person name="Adams B.J."/>
            <person name="Sternberg P.W."/>
            <person name="Mortazavi A."/>
        </authorList>
    </citation>
    <scope>NUCLEOTIDE SEQUENCE [LARGE SCALE GENOMIC DNA]</scope>
    <source>
        <strain evidence="3">ALL</strain>
    </source>
</reference>
<feature type="region of interest" description="Disordered" evidence="1">
    <location>
        <begin position="523"/>
        <end position="549"/>
    </location>
</feature>
<feature type="compositionally biased region" description="Basic and acidic residues" evidence="1">
    <location>
        <begin position="587"/>
        <end position="618"/>
    </location>
</feature>
<feature type="region of interest" description="Disordered" evidence="1">
    <location>
        <begin position="710"/>
        <end position="732"/>
    </location>
</feature>
<comment type="caution">
    <text evidence="3">The sequence shown here is derived from an EMBL/GenBank/DDBJ whole genome shotgun (WGS) entry which is preliminary data.</text>
</comment>
<feature type="compositionally biased region" description="Acidic residues" evidence="1">
    <location>
        <begin position="87"/>
        <end position="132"/>
    </location>
</feature>
<sequence length="933" mass="105906">MERNRSPSASSDEWSVIDEDSIEYNCDSERSESDEEAPSEESIYLERENHVLEEAAISLPGSDSCEEELGSERDEDAGEKSEASMETLDEEQKADEEDSEGSVEVVEEEVATEVAEEAAESDSEVVEAESSLEVEVAAEAVENGPDSDAKFGLEVVEVESSSESDSEIVEREADSEEDREHSFVEEVDDDEPASDAQPEIEVPESESEDVEELDLDSTQEDEDEEVHTELESLGSESSGESSEESEDLVVLGEEELIEEAAARYFVNPEKAKDCFQRPSGISNSFVYGILGLTCLLLITVHFITPPRKVLEAPEVVSRSPFPNKLCDQYLTLLNSVYGIDGEPNIASLMRQSVLTDRTKTFDSETFEGTCPRHRPLFGPAKAMLEALKNQYDFLNPLCDLDRVTSKLSEKIQADLDAYLTDYIVCEKSKPVSTPEPEPKSLLEVHGSVLLKSLLEDLKVDASGWTDEEYIEFVKETVAEFEEKSYDVNSGFTALPKPLPYFRGELGKDLKQFLDAVNSGYSATSEYTSEETQSSATPMEDSADETENSDRKFEVFSEVGCTWTPIYKTQLWKRQAEYEEQLSATENTRVEEEVKAEVKPELNEKRNSESAEEKTEKPVNDWKEISDAAQNFTSILKRHVPKICKDLKTQMKSRLSQWRERFRAKKERIRSVFADFYQKAAPVQASLFAKMDRWLQDAKVHFKKATEDAVPLEENPETCHKSERPSETCKQESVIPSEEFTLPPFIPETPRASEPYDIPDPCSPLHRLVFGAGNECPDLTSVARVEDDLQWVKNKLANIRKVTIQYLENVFEPIPPRPLQTENLRVDPEPPKLCSKKPREAQRKILRAFERKHSSKPGPCVPKDRLHGAKMRFEERFYVSKTQKPCNPWSYDLRGQIRAQRRKEHSRDRGFPRADWTTQRARLRARFRKTKTGF</sequence>
<dbReference type="AlphaFoldDB" id="A0A4U5P7B1"/>
<feature type="compositionally biased region" description="Low complexity" evidence="1">
    <location>
        <begin position="231"/>
        <end position="240"/>
    </location>
</feature>
<protein>
    <submittedName>
        <fullName evidence="3">Uncharacterized protein</fullName>
    </submittedName>
</protein>
<keyword evidence="2" id="KW-1133">Transmembrane helix</keyword>
<keyword evidence="2" id="KW-0812">Transmembrane</keyword>
<feature type="transmembrane region" description="Helical" evidence="2">
    <location>
        <begin position="285"/>
        <end position="303"/>
    </location>
</feature>
<accession>A0A4U5P7B1</accession>
<feature type="region of interest" description="Disordered" evidence="1">
    <location>
        <begin position="581"/>
        <end position="618"/>
    </location>
</feature>
<feature type="compositionally biased region" description="Basic and acidic residues" evidence="1">
    <location>
        <begin position="168"/>
        <end position="184"/>
    </location>
</feature>
<feature type="compositionally biased region" description="Polar residues" evidence="1">
    <location>
        <begin position="1"/>
        <end position="13"/>
    </location>
</feature>
<feature type="compositionally biased region" description="Low complexity" evidence="1">
    <location>
        <begin position="133"/>
        <end position="142"/>
    </location>
</feature>
<gene>
    <name evidence="3" type="ORF">L596_006868</name>
</gene>
<dbReference type="EMBL" id="AZBU02000002">
    <property type="protein sequence ID" value="TKR92158.1"/>
    <property type="molecule type" value="Genomic_DNA"/>
</dbReference>
<organism evidence="3">
    <name type="scientific">Steinernema carpocapsae</name>
    <name type="common">Entomopathogenic nematode</name>
    <dbReference type="NCBI Taxonomy" id="34508"/>
    <lineage>
        <taxon>Eukaryota</taxon>
        <taxon>Metazoa</taxon>
        <taxon>Ecdysozoa</taxon>
        <taxon>Nematoda</taxon>
        <taxon>Chromadorea</taxon>
        <taxon>Rhabditida</taxon>
        <taxon>Tylenchina</taxon>
        <taxon>Panagrolaimomorpha</taxon>
        <taxon>Strongyloidoidea</taxon>
        <taxon>Steinernematidae</taxon>
        <taxon>Steinernema</taxon>
    </lineage>
</organism>
<evidence type="ECO:0000256" key="1">
    <source>
        <dbReference type="SAM" id="MobiDB-lite"/>
    </source>
</evidence>
<feature type="compositionally biased region" description="Basic and acidic residues" evidence="1">
    <location>
        <begin position="44"/>
        <end position="53"/>
    </location>
</feature>
<reference evidence="3" key="1">
    <citation type="submission" date="2013-11" db="EMBL/GenBank/DDBJ databases">
        <authorList>
            <person name="Sternberg P."/>
            <person name="Dillman A."/>
            <person name="Macchietto M."/>
        </authorList>
    </citation>
    <scope>NUCLEOTIDE SEQUENCE</scope>
    <source>
        <strain evidence="3">ALL</strain>
    </source>
</reference>